<evidence type="ECO:0000313" key="2">
    <source>
        <dbReference type="Proteomes" id="UP001327027"/>
    </source>
</evidence>
<dbReference type="EMBL" id="JAYKLX010000010">
    <property type="protein sequence ID" value="MEB3347884.1"/>
    <property type="molecule type" value="Genomic_DNA"/>
</dbReference>
<dbReference type="Proteomes" id="UP001327027">
    <property type="component" value="Unassembled WGS sequence"/>
</dbReference>
<comment type="caution">
    <text evidence="1">The sequence shown here is derived from an EMBL/GenBank/DDBJ whole genome shotgun (WGS) entry which is preliminary data.</text>
</comment>
<gene>
    <name evidence="1" type="ORF">U6A24_20570</name>
</gene>
<protein>
    <submittedName>
        <fullName evidence="1">Uncharacterized protein</fullName>
    </submittedName>
</protein>
<reference evidence="1 2" key="1">
    <citation type="journal article" date="2013" name="Int. J. Syst. Evol. Microbiol.">
        <title>Aquimarina gracilis sp. nov., isolated from the gut microflora of a mussel, Mytilus coruscus, and emended description of Aquimarina spongiae.</title>
        <authorList>
            <person name="Park S.C."/>
            <person name="Choe H.N."/>
            <person name="Baik K.S."/>
            <person name="Seong C.N."/>
        </authorList>
    </citation>
    <scope>NUCLEOTIDE SEQUENCE [LARGE SCALE GENOMIC DNA]</scope>
    <source>
        <strain evidence="1 2">PSC32</strain>
    </source>
</reference>
<dbReference type="RefSeq" id="WP_324181903.1">
    <property type="nucleotide sequence ID" value="NZ_BAABAW010000011.1"/>
</dbReference>
<accession>A0ABU6A187</accession>
<evidence type="ECO:0000313" key="1">
    <source>
        <dbReference type="EMBL" id="MEB3347884.1"/>
    </source>
</evidence>
<keyword evidence="2" id="KW-1185">Reference proteome</keyword>
<proteinExistence type="predicted"/>
<sequence length="62" mass="6905">MNNLKNLQQFKISKTELKFINGGVDVVEYCRTLDMIVRHNDLSDSALIAARLSAAKHCSGIL</sequence>
<name>A0ABU6A187_9FLAO</name>
<organism evidence="1 2">
    <name type="scientific">Aquimarina gracilis</name>
    <dbReference type="NCBI Taxonomy" id="874422"/>
    <lineage>
        <taxon>Bacteria</taxon>
        <taxon>Pseudomonadati</taxon>
        <taxon>Bacteroidota</taxon>
        <taxon>Flavobacteriia</taxon>
        <taxon>Flavobacteriales</taxon>
        <taxon>Flavobacteriaceae</taxon>
        <taxon>Aquimarina</taxon>
    </lineage>
</organism>